<accession>A0A2I2GNS7</accession>
<organism evidence="12 13">
    <name type="scientific">Aspergillus steynii IBT 23096</name>
    <dbReference type="NCBI Taxonomy" id="1392250"/>
    <lineage>
        <taxon>Eukaryota</taxon>
        <taxon>Fungi</taxon>
        <taxon>Dikarya</taxon>
        <taxon>Ascomycota</taxon>
        <taxon>Pezizomycotina</taxon>
        <taxon>Eurotiomycetes</taxon>
        <taxon>Eurotiomycetidae</taxon>
        <taxon>Eurotiales</taxon>
        <taxon>Aspergillaceae</taxon>
        <taxon>Aspergillus</taxon>
        <taxon>Aspergillus subgen. Circumdati</taxon>
    </lineage>
</organism>
<keyword evidence="5 11" id="KW-0732">Signal</keyword>
<comment type="catalytic activity">
    <reaction evidence="9">
        <text>feruloyl-polysaccharide + H2O = ferulate + polysaccharide.</text>
        <dbReference type="EC" id="3.1.1.73"/>
    </reaction>
</comment>
<evidence type="ECO:0000256" key="10">
    <source>
        <dbReference type="SAM" id="MobiDB-lite"/>
    </source>
</evidence>
<evidence type="ECO:0000256" key="5">
    <source>
        <dbReference type="ARBA" id="ARBA00022729"/>
    </source>
</evidence>
<feature type="chain" id="PRO_5014158862" description="feruloyl esterase" evidence="11">
    <location>
        <begin position="20"/>
        <end position="315"/>
    </location>
</feature>
<evidence type="ECO:0000256" key="11">
    <source>
        <dbReference type="SAM" id="SignalP"/>
    </source>
</evidence>
<dbReference type="VEuPathDB" id="FungiDB:P170DRAFT_452280"/>
<feature type="signal peptide" evidence="11">
    <location>
        <begin position="1"/>
        <end position="19"/>
    </location>
</feature>
<comment type="caution">
    <text evidence="12">The sequence shown here is derived from an EMBL/GenBank/DDBJ whole genome shotgun (WGS) entry which is preliminary data.</text>
</comment>
<keyword evidence="4" id="KW-0858">Xylan degradation</keyword>
<evidence type="ECO:0000256" key="4">
    <source>
        <dbReference type="ARBA" id="ARBA00022651"/>
    </source>
</evidence>
<gene>
    <name evidence="12" type="ORF">P170DRAFT_452280</name>
</gene>
<dbReference type="Proteomes" id="UP000234275">
    <property type="component" value="Unassembled WGS sequence"/>
</dbReference>
<evidence type="ECO:0000313" key="13">
    <source>
        <dbReference type="Proteomes" id="UP000234275"/>
    </source>
</evidence>
<dbReference type="GO" id="GO:0045493">
    <property type="term" value="P:xylan catabolic process"/>
    <property type="evidence" value="ECO:0007669"/>
    <property type="project" value="UniProtKB-KW"/>
</dbReference>
<dbReference type="SUPFAM" id="SSF53474">
    <property type="entry name" value="alpha/beta-Hydrolases"/>
    <property type="match status" value="1"/>
</dbReference>
<evidence type="ECO:0000256" key="1">
    <source>
        <dbReference type="ARBA" id="ARBA00004613"/>
    </source>
</evidence>
<evidence type="ECO:0000313" key="12">
    <source>
        <dbReference type="EMBL" id="PLB54532.1"/>
    </source>
</evidence>
<evidence type="ECO:0000256" key="6">
    <source>
        <dbReference type="ARBA" id="ARBA00022801"/>
    </source>
</evidence>
<evidence type="ECO:0000256" key="9">
    <source>
        <dbReference type="ARBA" id="ARBA00034075"/>
    </source>
</evidence>
<evidence type="ECO:0000256" key="3">
    <source>
        <dbReference type="ARBA" id="ARBA00022525"/>
    </source>
</evidence>
<dbReference type="EMBL" id="MSFO01000001">
    <property type="protein sequence ID" value="PLB54532.1"/>
    <property type="molecule type" value="Genomic_DNA"/>
</dbReference>
<name>A0A2I2GNS7_9EURO</name>
<dbReference type="RefSeq" id="XP_024709834.1">
    <property type="nucleotide sequence ID" value="XM_024851253.1"/>
</dbReference>
<keyword evidence="13" id="KW-1185">Reference proteome</keyword>
<dbReference type="PANTHER" id="PTHR38050:SF2">
    <property type="entry name" value="FERULOYL ESTERASE C-RELATED"/>
    <property type="match status" value="1"/>
</dbReference>
<dbReference type="GeneID" id="36558952"/>
<keyword evidence="6" id="KW-0378">Hydrolase</keyword>
<dbReference type="AlphaFoldDB" id="A0A2I2GNS7"/>
<dbReference type="GO" id="GO:0005576">
    <property type="term" value="C:extracellular region"/>
    <property type="evidence" value="ECO:0007669"/>
    <property type="project" value="UniProtKB-SubCell"/>
</dbReference>
<dbReference type="OrthoDB" id="424610at2759"/>
<evidence type="ECO:0000256" key="8">
    <source>
        <dbReference type="ARBA" id="ARBA00023326"/>
    </source>
</evidence>
<dbReference type="STRING" id="1392250.A0A2I2GNS7"/>
<keyword evidence="7" id="KW-0119">Carbohydrate metabolism</keyword>
<comment type="subcellular location">
    <subcellularLocation>
        <location evidence="1">Secreted</location>
    </subcellularLocation>
</comment>
<keyword evidence="3" id="KW-0964">Secreted</keyword>
<keyword evidence="8" id="KW-0624">Polysaccharide degradation</keyword>
<proteinExistence type="predicted"/>
<reference evidence="12 13" key="1">
    <citation type="submission" date="2016-12" db="EMBL/GenBank/DDBJ databases">
        <title>The genomes of Aspergillus section Nigri reveals drivers in fungal speciation.</title>
        <authorList>
            <consortium name="DOE Joint Genome Institute"/>
            <person name="Vesth T.C."/>
            <person name="Nybo J."/>
            <person name="Theobald S."/>
            <person name="Brandl J."/>
            <person name="Frisvad J.C."/>
            <person name="Nielsen K.F."/>
            <person name="Lyhne E.K."/>
            <person name="Kogle M.E."/>
            <person name="Kuo A."/>
            <person name="Riley R."/>
            <person name="Clum A."/>
            <person name="Nolan M."/>
            <person name="Lipzen A."/>
            <person name="Salamov A."/>
            <person name="Henrissat B."/>
            <person name="Wiebenga A."/>
            <person name="De Vries R.P."/>
            <person name="Grigoriev I.V."/>
            <person name="Mortensen U.H."/>
            <person name="Andersen M.R."/>
            <person name="Baker S.E."/>
        </authorList>
    </citation>
    <scope>NUCLEOTIDE SEQUENCE [LARGE SCALE GENOMIC DNA]</scope>
    <source>
        <strain evidence="12 13">IBT 23096</strain>
    </source>
</reference>
<evidence type="ECO:0000256" key="2">
    <source>
        <dbReference type="ARBA" id="ARBA00013091"/>
    </source>
</evidence>
<dbReference type="Gene3D" id="3.40.50.1820">
    <property type="entry name" value="alpha/beta hydrolase"/>
    <property type="match status" value="1"/>
</dbReference>
<feature type="region of interest" description="Disordered" evidence="10">
    <location>
        <begin position="21"/>
        <end position="46"/>
    </location>
</feature>
<evidence type="ECO:0000256" key="7">
    <source>
        <dbReference type="ARBA" id="ARBA00023277"/>
    </source>
</evidence>
<sequence length="315" mass="34305">MKGLSAVIAFSSITGLTTAAGSNGCGKPLPKHQSAGGDSHQTHFTTSDGTERTYLIHIPSNYDTNTPVPLIFSFHGRSGNSANQEGLSQFSNEDWNPNGIAVYPQGLDEQWQGDPASEGVDDIAFTLEMLDHFEDRYCIDSSRIYAAGKSNGGGFTHLLACDSTASTRIAAFAPVAGAYYQEVSEDDCNPITVPIECNPGRSPIPIIEFHGFEDETIPYAGGPRRGECLPSVPHFVREWSKRDGFGLHNKTTNLYDHQVQRYEYASGDAFGTVTHYRIGGLGHDWPSTGPNSDNPDGTYLDATPLIMDFFNRWAL</sequence>
<dbReference type="InterPro" id="IPR043595">
    <property type="entry name" value="FaeB/C/D"/>
</dbReference>
<protein>
    <recommendedName>
        <fullName evidence="2">feruloyl esterase</fullName>
        <ecNumber evidence="2">3.1.1.73</ecNumber>
    </recommendedName>
</protein>
<dbReference type="PANTHER" id="PTHR38050">
    <property type="match status" value="1"/>
</dbReference>
<dbReference type="InterPro" id="IPR029058">
    <property type="entry name" value="AB_hydrolase_fold"/>
</dbReference>
<dbReference type="EC" id="3.1.1.73" evidence="2"/>
<dbReference type="GO" id="GO:0030600">
    <property type="term" value="F:feruloyl esterase activity"/>
    <property type="evidence" value="ECO:0007669"/>
    <property type="project" value="UniProtKB-EC"/>
</dbReference>